<protein>
    <submittedName>
        <fullName evidence="1">Uncharacterized protein</fullName>
    </submittedName>
</protein>
<keyword evidence="2" id="KW-1185">Reference proteome</keyword>
<accession>A0ACB7TEV1</accession>
<evidence type="ECO:0000313" key="2">
    <source>
        <dbReference type="Proteomes" id="UP000821845"/>
    </source>
</evidence>
<organism evidence="1 2">
    <name type="scientific">Hyalomma asiaticum</name>
    <name type="common">Tick</name>
    <dbReference type="NCBI Taxonomy" id="266040"/>
    <lineage>
        <taxon>Eukaryota</taxon>
        <taxon>Metazoa</taxon>
        <taxon>Ecdysozoa</taxon>
        <taxon>Arthropoda</taxon>
        <taxon>Chelicerata</taxon>
        <taxon>Arachnida</taxon>
        <taxon>Acari</taxon>
        <taxon>Parasitiformes</taxon>
        <taxon>Ixodida</taxon>
        <taxon>Ixodoidea</taxon>
        <taxon>Ixodidae</taxon>
        <taxon>Hyalomminae</taxon>
        <taxon>Hyalomma</taxon>
    </lineage>
</organism>
<sequence>MSAQAFSPPVPPSTPCEPSGSRVSVVIEDGVIKSRVEDAVIPDVNFESFFTEVWREREDVIALVDARSNTTYTFGKLLDTSRRVAAGLRRLGLRTGEVVAFHGGNSSELVIAMCGTFFAGGIGMLNKKSLTQAGTNAPAENADACVPRAAASVVSTGPPA</sequence>
<gene>
    <name evidence="1" type="ORF">HPB50_008652</name>
</gene>
<dbReference type="EMBL" id="CM023481">
    <property type="protein sequence ID" value="KAH6945460.1"/>
    <property type="molecule type" value="Genomic_DNA"/>
</dbReference>
<dbReference type="Proteomes" id="UP000821845">
    <property type="component" value="Chromosome 1"/>
</dbReference>
<comment type="caution">
    <text evidence="1">The sequence shown here is derived from an EMBL/GenBank/DDBJ whole genome shotgun (WGS) entry which is preliminary data.</text>
</comment>
<name>A0ACB7TEV1_HYAAI</name>
<proteinExistence type="predicted"/>
<evidence type="ECO:0000313" key="1">
    <source>
        <dbReference type="EMBL" id="KAH6945460.1"/>
    </source>
</evidence>
<reference evidence="1" key="1">
    <citation type="submission" date="2020-05" db="EMBL/GenBank/DDBJ databases">
        <title>Large-scale comparative analyses of tick genomes elucidate their genetic diversity and vector capacities.</title>
        <authorList>
            <person name="Jia N."/>
            <person name="Wang J."/>
            <person name="Shi W."/>
            <person name="Du L."/>
            <person name="Sun Y."/>
            <person name="Zhan W."/>
            <person name="Jiang J."/>
            <person name="Wang Q."/>
            <person name="Zhang B."/>
            <person name="Ji P."/>
            <person name="Sakyi L.B."/>
            <person name="Cui X."/>
            <person name="Yuan T."/>
            <person name="Jiang B."/>
            <person name="Yang W."/>
            <person name="Lam T.T.-Y."/>
            <person name="Chang Q."/>
            <person name="Ding S."/>
            <person name="Wang X."/>
            <person name="Zhu J."/>
            <person name="Ruan X."/>
            <person name="Zhao L."/>
            <person name="Wei J."/>
            <person name="Que T."/>
            <person name="Du C."/>
            <person name="Cheng J."/>
            <person name="Dai P."/>
            <person name="Han X."/>
            <person name="Huang E."/>
            <person name="Gao Y."/>
            <person name="Liu J."/>
            <person name="Shao H."/>
            <person name="Ye R."/>
            <person name="Li L."/>
            <person name="Wei W."/>
            <person name="Wang X."/>
            <person name="Wang C."/>
            <person name="Yang T."/>
            <person name="Huo Q."/>
            <person name="Li W."/>
            <person name="Guo W."/>
            <person name="Chen H."/>
            <person name="Zhou L."/>
            <person name="Ni X."/>
            <person name="Tian J."/>
            <person name="Zhou Y."/>
            <person name="Sheng Y."/>
            <person name="Liu T."/>
            <person name="Pan Y."/>
            <person name="Xia L."/>
            <person name="Li J."/>
            <person name="Zhao F."/>
            <person name="Cao W."/>
        </authorList>
    </citation>
    <scope>NUCLEOTIDE SEQUENCE</scope>
    <source>
        <strain evidence="1">Hyas-2018</strain>
    </source>
</reference>